<dbReference type="PANTHER" id="PTHR46344:SF27">
    <property type="entry name" value="KELCH REPEAT SUPERFAMILY PROTEIN"/>
    <property type="match status" value="1"/>
</dbReference>
<accession>A0A9D4U8R3</accession>
<proteinExistence type="predicted"/>
<protein>
    <recommendedName>
        <fullName evidence="3">F-box domain-containing protein</fullName>
    </recommendedName>
</protein>
<evidence type="ECO:0000256" key="1">
    <source>
        <dbReference type="ARBA" id="ARBA00022441"/>
    </source>
</evidence>
<dbReference type="AlphaFoldDB" id="A0A9D4U8R3"/>
<comment type="caution">
    <text evidence="4">The sequence shown here is derived from an EMBL/GenBank/DDBJ whole genome shotgun (WGS) entry which is preliminary data.</text>
</comment>
<evidence type="ECO:0000256" key="2">
    <source>
        <dbReference type="ARBA" id="ARBA00022737"/>
    </source>
</evidence>
<dbReference type="SMART" id="SM00612">
    <property type="entry name" value="Kelch"/>
    <property type="match status" value="1"/>
</dbReference>
<evidence type="ECO:0000259" key="3">
    <source>
        <dbReference type="Pfam" id="PF00646"/>
    </source>
</evidence>
<dbReference type="Pfam" id="PF00646">
    <property type="entry name" value="F-box"/>
    <property type="match status" value="1"/>
</dbReference>
<keyword evidence="2" id="KW-0677">Repeat</keyword>
<keyword evidence="5" id="KW-1185">Reference proteome</keyword>
<dbReference type="InterPro" id="IPR006652">
    <property type="entry name" value="Kelch_1"/>
</dbReference>
<dbReference type="Pfam" id="PF01344">
    <property type="entry name" value="Kelch_1"/>
    <property type="match status" value="1"/>
</dbReference>
<dbReference type="EMBL" id="JABFUD020000022">
    <property type="protein sequence ID" value="KAI5062624.1"/>
    <property type="molecule type" value="Genomic_DNA"/>
</dbReference>
<dbReference type="SUPFAM" id="SSF117281">
    <property type="entry name" value="Kelch motif"/>
    <property type="match status" value="1"/>
</dbReference>
<dbReference type="CDD" id="cd22152">
    <property type="entry name" value="F-box_AtAFR-like"/>
    <property type="match status" value="1"/>
</dbReference>
<keyword evidence="1" id="KW-0880">Kelch repeat</keyword>
<sequence>MLLQTLPMSGTQSRRMDLELHTVGRQETDDAIIPGLPNEVSMLCLARLPLGLHPLASCVCRSWRYALKLPLLYDLRTRLGLREHHVFIWAPAKLGLLSRKCTQFYLIDPLLLKCHPLPPPPLLRGYPHGFHCDVVALGRQVAITRICSGHRWESPQEVFCFDVVSRLWCEPPPPMLESRTWFASASVDGFVYAAGGGSGCKFVNLKSVERFNLVSKKWERIGDMKKERYMAAGIALKGSFCVLGGCQSTQEGTYIMHDSAEIWDPLKEEWELIPDMWPNDMWKVAVVKGKVYGLRYWHTKEVMWFDEKSNKWQWLGGLTENLQGEIEYDLIGVGDELWVLVKDAHRKCSLFATNPERLPLCWRVLPISFDNYPSNICVVTL</sequence>
<name>A0A9D4U8R3_ADICA</name>
<dbReference type="InterPro" id="IPR001810">
    <property type="entry name" value="F-box_dom"/>
</dbReference>
<dbReference type="Gene3D" id="2.120.10.80">
    <property type="entry name" value="Kelch-type beta propeller"/>
    <property type="match status" value="1"/>
</dbReference>
<dbReference type="SUPFAM" id="SSF81383">
    <property type="entry name" value="F-box domain"/>
    <property type="match status" value="1"/>
</dbReference>
<evidence type="ECO:0000313" key="4">
    <source>
        <dbReference type="EMBL" id="KAI5062624.1"/>
    </source>
</evidence>
<dbReference type="InterPro" id="IPR015915">
    <property type="entry name" value="Kelch-typ_b-propeller"/>
</dbReference>
<reference evidence="4" key="1">
    <citation type="submission" date="2021-01" db="EMBL/GenBank/DDBJ databases">
        <title>Adiantum capillus-veneris genome.</title>
        <authorList>
            <person name="Fang Y."/>
            <person name="Liao Q."/>
        </authorList>
    </citation>
    <scope>NUCLEOTIDE SEQUENCE</scope>
    <source>
        <strain evidence="4">H3</strain>
        <tissue evidence="4">Leaf</tissue>
    </source>
</reference>
<dbReference type="Proteomes" id="UP000886520">
    <property type="component" value="Chromosome 22"/>
</dbReference>
<dbReference type="InterPro" id="IPR036047">
    <property type="entry name" value="F-box-like_dom_sf"/>
</dbReference>
<evidence type="ECO:0000313" key="5">
    <source>
        <dbReference type="Proteomes" id="UP000886520"/>
    </source>
</evidence>
<dbReference type="PANTHER" id="PTHR46344">
    <property type="entry name" value="OS02G0202900 PROTEIN"/>
    <property type="match status" value="1"/>
</dbReference>
<organism evidence="4 5">
    <name type="scientific">Adiantum capillus-veneris</name>
    <name type="common">Maidenhair fern</name>
    <dbReference type="NCBI Taxonomy" id="13818"/>
    <lineage>
        <taxon>Eukaryota</taxon>
        <taxon>Viridiplantae</taxon>
        <taxon>Streptophyta</taxon>
        <taxon>Embryophyta</taxon>
        <taxon>Tracheophyta</taxon>
        <taxon>Polypodiopsida</taxon>
        <taxon>Polypodiidae</taxon>
        <taxon>Polypodiales</taxon>
        <taxon>Pteridineae</taxon>
        <taxon>Pteridaceae</taxon>
        <taxon>Vittarioideae</taxon>
        <taxon>Adiantum</taxon>
    </lineage>
</organism>
<feature type="domain" description="F-box" evidence="3">
    <location>
        <begin position="34"/>
        <end position="73"/>
    </location>
</feature>
<gene>
    <name evidence="4" type="ORF">GOP47_0023163</name>
</gene>
<dbReference type="OrthoDB" id="191037at2759"/>